<proteinExistence type="inferred from homology"/>
<evidence type="ECO:0000259" key="5">
    <source>
        <dbReference type="PROSITE" id="PS50931"/>
    </source>
</evidence>
<dbReference type="SUPFAM" id="SSF46785">
    <property type="entry name" value="Winged helix' DNA-binding domain"/>
    <property type="match status" value="1"/>
</dbReference>
<dbReference type="PANTHER" id="PTHR30126">
    <property type="entry name" value="HTH-TYPE TRANSCRIPTIONAL REGULATOR"/>
    <property type="match status" value="1"/>
</dbReference>
<gene>
    <name evidence="6" type="ordered locus">Metin_1285</name>
</gene>
<evidence type="ECO:0000256" key="2">
    <source>
        <dbReference type="ARBA" id="ARBA00023015"/>
    </source>
</evidence>
<dbReference type="GO" id="GO:0000976">
    <property type="term" value="F:transcription cis-regulatory region binding"/>
    <property type="evidence" value="ECO:0007669"/>
    <property type="project" value="TreeGrafter"/>
</dbReference>
<evidence type="ECO:0000256" key="4">
    <source>
        <dbReference type="ARBA" id="ARBA00023163"/>
    </source>
</evidence>
<keyword evidence="7" id="KW-1185">Reference proteome</keyword>
<keyword evidence="4" id="KW-0804">Transcription</keyword>
<evidence type="ECO:0000313" key="6">
    <source>
        <dbReference type="EMBL" id="ADG13935.1"/>
    </source>
</evidence>
<dbReference type="Proteomes" id="UP000002061">
    <property type="component" value="Chromosome"/>
</dbReference>
<dbReference type="Pfam" id="PF00126">
    <property type="entry name" value="HTH_1"/>
    <property type="match status" value="1"/>
</dbReference>
<dbReference type="HOGENOM" id="CLU_992530_0_0_2"/>
<evidence type="ECO:0000256" key="3">
    <source>
        <dbReference type="ARBA" id="ARBA00023125"/>
    </source>
</evidence>
<dbReference type="EMBL" id="CP002009">
    <property type="protein sequence ID" value="ADG13935.1"/>
    <property type="molecule type" value="Genomic_DNA"/>
</dbReference>
<name>D5VTN2_METIM</name>
<sequence length="247" mass="29074">MKMINLTKRQIEILLTLYRTRSQKEAAKVLNISPSALNVQLKRMERKLGFKLYYSTSSGTVLTEKALAIIDNYLEENLNKKFVVSGYISGEFGKKIFDNLIITSFGSALTLLRLGLVNILGIDDPYWLYRLEDERFIKYEYGSYKLDIVKTFYDKFIMVSKDNFDYRKLIGIRYSAQRIVYNILKEEKIKFKVLVRVESPFKAIEYLNKGYSMFINESFLKYLEEFNVGYPAFYEKTTHAINFVRVK</sequence>
<dbReference type="KEGG" id="mif:Metin_1285"/>
<accession>D5VTN2</accession>
<feature type="domain" description="HTH lysR-type" evidence="5">
    <location>
        <begin position="6"/>
        <end position="63"/>
    </location>
</feature>
<dbReference type="InterPro" id="IPR000847">
    <property type="entry name" value="LysR_HTH_N"/>
</dbReference>
<protein>
    <submittedName>
        <fullName evidence="6">Transcriptional regulator, LysR family</fullName>
    </submittedName>
</protein>
<reference evidence="6" key="1">
    <citation type="submission" date="2010-04" db="EMBL/GenBank/DDBJ databases">
        <title>Complete sequence of Methanocaldococcus infernus ME.</title>
        <authorList>
            <consortium name="US DOE Joint Genome Institute"/>
            <person name="Lucas S."/>
            <person name="Copeland A."/>
            <person name="Lapidus A."/>
            <person name="Cheng J.-F."/>
            <person name="Bruce D."/>
            <person name="Goodwin L."/>
            <person name="Pitluck S."/>
            <person name="Munk A.C."/>
            <person name="Detter J.C."/>
            <person name="Han C."/>
            <person name="Tapia R."/>
            <person name="Land M."/>
            <person name="Hauser L."/>
            <person name="Kyrpides N."/>
            <person name="Mikhailova N."/>
            <person name="Sieprawska-Lupa M."/>
            <person name="Whitman W.B."/>
            <person name="Woyke T."/>
        </authorList>
    </citation>
    <scope>NUCLEOTIDE SEQUENCE [LARGE SCALE GENOMIC DNA]</scope>
    <source>
        <strain evidence="6">ME</strain>
    </source>
</reference>
<dbReference type="InterPro" id="IPR036390">
    <property type="entry name" value="WH_DNA-bd_sf"/>
</dbReference>
<dbReference type="STRING" id="573063.Metin_1285"/>
<keyword evidence="3" id="KW-0238">DNA-binding</keyword>
<dbReference type="InterPro" id="IPR036388">
    <property type="entry name" value="WH-like_DNA-bd_sf"/>
</dbReference>
<evidence type="ECO:0000313" key="7">
    <source>
        <dbReference type="Proteomes" id="UP000002061"/>
    </source>
</evidence>
<dbReference type="PROSITE" id="PS50931">
    <property type="entry name" value="HTH_LYSR"/>
    <property type="match status" value="1"/>
</dbReference>
<dbReference type="eggNOG" id="arCOG00225">
    <property type="taxonomic scope" value="Archaea"/>
</dbReference>
<dbReference type="Gene3D" id="1.10.10.10">
    <property type="entry name" value="Winged helix-like DNA-binding domain superfamily/Winged helix DNA-binding domain"/>
    <property type="match status" value="1"/>
</dbReference>
<dbReference type="PANTHER" id="PTHR30126:SF40">
    <property type="entry name" value="HTH-TYPE TRANSCRIPTIONAL REGULATOR GLTR"/>
    <property type="match status" value="1"/>
</dbReference>
<organism evidence="6 7">
    <name type="scientific">Methanocaldococcus infernus (strain DSM 11812 / JCM 15783 / ME)</name>
    <dbReference type="NCBI Taxonomy" id="573063"/>
    <lineage>
        <taxon>Archaea</taxon>
        <taxon>Methanobacteriati</taxon>
        <taxon>Methanobacteriota</taxon>
        <taxon>Methanomada group</taxon>
        <taxon>Methanococci</taxon>
        <taxon>Methanococcales</taxon>
        <taxon>Methanocaldococcaceae</taxon>
        <taxon>Methanocaldococcus</taxon>
    </lineage>
</organism>
<keyword evidence="2" id="KW-0805">Transcription regulation</keyword>
<comment type="similarity">
    <text evidence="1">Belongs to the LysR transcriptional regulatory family.</text>
</comment>
<dbReference type="GO" id="GO:0003700">
    <property type="term" value="F:DNA-binding transcription factor activity"/>
    <property type="evidence" value="ECO:0007669"/>
    <property type="project" value="InterPro"/>
</dbReference>
<evidence type="ECO:0000256" key="1">
    <source>
        <dbReference type="ARBA" id="ARBA00009437"/>
    </source>
</evidence>
<dbReference type="AlphaFoldDB" id="D5VTN2"/>